<accession>A0A4Y2E5Q8</accession>
<evidence type="ECO:0000313" key="1">
    <source>
        <dbReference type="EMBL" id="GBM24473.1"/>
    </source>
</evidence>
<sequence length="67" mass="7177">MPVIDLCPEPVRITASLVYSPKLPMPVLPLGVPRGSPRDATAKGRLSIKRNCQLFVGLLPTPTNIGL</sequence>
<organism evidence="1 4">
    <name type="scientific">Araneus ventricosus</name>
    <name type="common">Orbweaver spider</name>
    <name type="synonym">Epeira ventricosa</name>
    <dbReference type="NCBI Taxonomy" id="182803"/>
    <lineage>
        <taxon>Eukaryota</taxon>
        <taxon>Metazoa</taxon>
        <taxon>Ecdysozoa</taxon>
        <taxon>Arthropoda</taxon>
        <taxon>Chelicerata</taxon>
        <taxon>Arachnida</taxon>
        <taxon>Araneae</taxon>
        <taxon>Araneomorphae</taxon>
        <taxon>Entelegynae</taxon>
        <taxon>Araneoidea</taxon>
        <taxon>Araneidae</taxon>
        <taxon>Araneus</taxon>
    </lineage>
</organism>
<gene>
    <name evidence="3" type="ORF">AVEN_19994_1</name>
    <name evidence="2" type="ORF">AVEN_265332_1</name>
    <name evidence="1" type="ORF">AVEN_99226_1</name>
</gene>
<dbReference type="EMBL" id="BGPR01063922">
    <property type="protein sequence ID" value="GBO39025.1"/>
    <property type="molecule type" value="Genomic_DNA"/>
</dbReference>
<dbReference type="AlphaFoldDB" id="A0A4Y2E5Q8"/>
<keyword evidence="4" id="KW-1185">Reference proteome</keyword>
<dbReference type="EMBL" id="BGPR01091720">
    <property type="protein sequence ID" value="GBM24473.1"/>
    <property type="molecule type" value="Genomic_DNA"/>
</dbReference>
<name>A0A4Y2E5Q8_ARAVE</name>
<protein>
    <submittedName>
        <fullName evidence="1">Uncharacterized protein</fullName>
    </submittedName>
</protein>
<evidence type="ECO:0000313" key="2">
    <source>
        <dbReference type="EMBL" id="GBO39025.1"/>
    </source>
</evidence>
<dbReference type="EMBL" id="BGPR01063983">
    <property type="protein sequence ID" value="GBO39078.1"/>
    <property type="molecule type" value="Genomic_DNA"/>
</dbReference>
<comment type="caution">
    <text evidence="1">The sequence shown here is derived from an EMBL/GenBank/DDBJ whole genome shotgun (WGS) entry which is preliminary data.</text>
</comment>
<evidence type="ECO:0000313" key="4">
    <source>
        <dbReference type="Proteomes" id="UP000499080"/>
    </source>
</evidence>
<reference evidence="1 4" key="1">
    <citation type="journal article" date="2019" name="Sci. Rep.">
        <title>Orb-weaving spider Araneus ventricosus genome elucidates the spidroin gene catalogue.</title>
        <authorList>
            <person name="Kono N."/>
            <person name="Nakamura H."/>
            <person name="Ohtoshi R."/>
            <person name="Moran D.A.P."/>
            <person name="Shinohara A."/>
            <person name="Yoshida Y."/>
            <person name="Fujiwara M."/>
            <person name="Mori M."/>
            <person name="Tomita M."/>
            <person name="Arakawa K."/>
        </authorList>
    </citation>
    <scope>NUCLEOTIDE SEQUENCE [LARGE SCALE GENOMIC DNA]</scope>
</reference>
<evidence type="ECO:0000313" key="3">
    <source>
        <dbReference type="EMBL" id="GBO39078.1"/>
    </source>
</evidence>
<feature type="non-terminal residue" evidence="1">
    <location>
        <position position="67"/>
    </location>
</feature>
<dbReference type="Proteomes" id="UP000499080">
    <property type="component" value="Unassembled WGS sequence"/>
</dbReference>
<proteinExistence type="predicted"/>